<reference evidence="2 3" key="1">
    <citation type="submission" date="2018-07" db="EMBL/GenBank/DDBJ databases">
        <title>Marsedoiliclastica nanhaica gen. nov. sp. nov., a novel marine hydrocarbonoclastic bacterium isolated from an in-situ enriched hydrocarbon-degrading consortium in deep-sea sediment.</title>
        <authorList>
            <person name="Dong C."/>
            <person name="Ma T."/>
            <person name="Liu R."/>
            <person name="Shao Z."/>
        </authorList>
    </citation>
    <scope>NUCLEOTIDE SEQUENCE [LARGE SCALE GENOMIC DNA]</scope>
    <source>
        <strain evidence="3">soil36-7</strain>
    </source>
</reference>
<evidence type="ECO:0000313" key="3">
    <source>
        <dbReference type="Proteomes" id="UP000298049"/>
    </source>
</evidence>
<dbReference type="GO" id="GO:0004180">
    <property type="term" value="F:carboxypeptidase activity"/>
    <property type="evidence" value="ECO:0007669"/>
    <property type="project" value="UniProtKB-KW"/>
</dbReference>
<gene>
    <name evidence="2" type="ORF">soil367_11170</name>
</gene>
<dbReference type="Pfam" id="PF20598">
    <property type="entry name" value="DUF6795"/>
    <property type="match status" value="1"/>
</dbReference>
<dbReference type="InterPro" id="IPR046474">
    <property type="entry name" value="DUF6795"/>
</dbReference>
<accession>A0A4P7XHE3</accession>
<evidence type="ECO:0000313" key="2">
    <source>
        <dbReference type="EMBL" id="QCF26451.1"/>
    </source>
</evidence>
<dbReference type="Proteomes" id="UP000298049">
    <property type="component" value="Chromosome"/>
</dbReference>
<keyword evidence="2" id="KW-0378">Hydrolase</keyword>
<organism evidence="2 3">
    <name type="scientific">Hydrocarboniclastica marina</name>
    <dbReference type="NCBI Taxonomy" id="2259620"/>
    <lineage>
        <taxon>Bacteria</taxon>
        <taxon>Pseudomonadati</taxon>
        <taxon>Pseudomonadota</taxon>
        <taxon>Gammaproteobacteria</taxon>
        <taxon>Alteromonadales</taxon>
        <taxon>Alteromonadaceae</taxon>
        <taxon>Hydrocarboniclastica</taxon>
    </lineage>
</organism>
<evidence type="ECO:0000259" key="1">
    <source>
        <dbReference type="Pfam" id="PF20598"/>
    </source>
</evidence>
<dbReference type="EMBL" id="CP031093">
    <property type="protein sequence ID" value="QCF26451.1"/>
    <property type="molecule type" value="Genomic_DNA"/>
</dbReference>
<proteinExistence type="predicted"/>
<feature type="domain" description="DUF6795" evidence="1">
    <location>
        <begin position="46"/>
        <end position="147"/>
    </location>
</feature>
<keyword evidence="2" id="KW-0645">Protease</keyword>
<dbReference type="AlphaFoldDB" id="A0A4P7XHE3"/>
<sequence length="172" mass="19237">MSSKHTGIRLRLYIIAPVFLMLLASEGSADMFGWFKRYEVALCPEIQGRLSLAGEPLKGVKVLREVMYDKAHVQSTLTDENGSFRFPSISTRSGTPGKLFDETRIRQVVVAEHGSSNVLLWLYTTGNTTNDAVIANKLSSLKCDLADKEIHQHFPKEGDGDQTYNIKSACRW</sequence>
<protein>
    <submittedName>
        <fullName evidence="2">Carboxypeptidase regulatory-like domain-containing protein</fullName>
    </submittedName>
</protein>
<keyword evidence="3" id="KW-1185">Reference proteome</keyword>
<dbReference type="KEGG" id="hmi:soil367_11170"/>
<dbReference type="OrthoDB" id="6313843at2"/>
<keyword evidence="2" id="KW-0121">Carboxypeptidase</keyword>
<name>A0A4P7XHE3_9ALTE</name>
<dbReference type="RefSeq" id="WP_136549172.1">
    <property type="nucleotide sequence ID" value="NZ_CP031093.1"/>
</dbReference>